<dbReference type="GO" id="GO:0016787">
    <property type="term" value="F:hydrolase activity"/>
    <property type="evidence" value="ECO:0007669"/>
    <property type="project" value="UniProtKB-KW"/>
</dbReference>
<sequence>MTEIINARLDYVIYEQPRTHYVVARFVDLKTHQTFKGAGTMPEAVTDREYELTGEYIVHRRYGEQFSIHSAVPKLPSMKDTVIRFLSSADFPSIGPKTAESIVDALGEDCLAQIKKDPGCLNDVPSLSASKREIIAAGIQNFETFDSTYVQLMNYGLTPNQIALLQENYESIKEILHEDCFIPFYEIYGFGYKSALKIADGMGMEKNDLRRLDAMVFDRLRNESMRTGDTYIAMEKFHRMFPYDNELLDAALERLTQWDSIDVIGRRIYPFGLYRDETIIAQQLKAHIFPVESTDDETMDTLISGIEFEAVITFDEVQKEAIRAFFRHSLMIINGGPGTGKTTTVRGILQMCRTLFPESVVQLCAPTGRASKRLSALSDYDSKTIHSLLKWNKDDNSFAANEENPLNIDFLIIDECSMVDTHLFASLMLALPPRCRILLIGDEDQLESVGPGKVFQDIIESGICPIMHLKKIYRQAAGSGIVQLAKDIRQEQTCTYQDGVELLEKKPEDIIPTILEIADQDPDIQVLAPMYKGIEGIDAVNRAMQDLLNPAASNKHEYRIATTIFREGDKVMLLKNMPDEDVYNGDIGIIEYIEKDKGNVLIGIDFQTKIVEFDDDFLIYLKHAWCISIHKAQGSEYRSVICVISPYTRSMLNKRLLYTAVSRAKQQLYLVGSREVFETQVRIKQTHIRQTGLCERLKSASD</sequence>
<dbReference type="EMBL" id="JACHHK010000010">
    <property type="protein sequence ID" value="MBB5183880.1"/>
    <property type="molecule type" value="Genomic_DNA"/>
</dbReference>
<dbReference type="Pfam" id="PF18335">
    <property type="entry name" value="SH3_13"/>
    <property type="match status" value="1"/>
</dbReference>
<dbReference type="EC" id="5.6.2.3" evidence="3"/>
<comment type="similarity">
    <text evidence="3">Belongs to the RecD family. RecD2 subfamily.</text>
</comment>
<evidence type="ECO:0000259" key="6">
    <source>
        <dbReference type="Pfam" id="PF18335"/>
    </source>
</evidence>
<feature type="binding site" evidence="3">
    <location>
        <begin position="338"/>
        <end position="342"/>
    </location>
    <ligand>
        <name>ATP</name>
        <dbReference type="ChEBI" id="CHEBI:30616"/>
    </ligand>
</feature>
<dbReference type="CDD" id="cd18809">
    <property type="entry name" value="SF1_C_RecD"/>
    <property type="match status" value="1"/>
</dbReference>
<feature type="domain" description="ATP-dependent RecD2 DNA helicase-like helix-hairpin-helix" evidence="5">
    <location>
        <begin position="145"/>
        <end position="231"/>
    </location>
</feature>
<dbReference type="GO" id="GO:0005524">
    <property type="term" value="F:ATP binding"/>
    <property type="evidence" value="ECO:0007669"/>
    <property type="project" value="UniProtKB-UniRule"/>
</dbReference>
<keyword evidence="9" id="KW-1185">Reference proteome</keyword>
<keyword evidence="1 3" id="KW-0547">Nucleotide-binding</keyword>
<feature type="domain" description="UvrD-like helicase C-terminal" evidence="4">
    <location>
        <begin position="623"/>
        <end position="671"/>
    </location>
</feature>
<evidence type="ECO:0000313" key="9">
    <source>
        <dbReference type="Proteomes" id="UP000539953"/>
    </source>
</evidence>
<dbReference type="HAMAP" id="MF_01488">
    <property type="entry name" value="RecD2"/>
    <property type="match status" value="1"/>
</dbReference>
<evidence type="ECO:0000256" key="1">
    <source>
        <dbReference type="ARBA" id="ARBA00022741"/>
    </source>
</evidence>
<comment type="catalytic activity">
    <reaction evidence="3">
        <text>ATP + H2O = ADP + phosphate + H(+)</text>
        <dbReference type="Rhea" id="RHEA:13065"/>
        <dbReference type="ChEBI" id="CHEBI:15377"/>
        <dbReference type="ChEBI" id="CHEBI:15378"/>
        <dbReference type="ChEBI" id="CHEBI:30616"/>
        <dbReference type="ChEBI" id="CHEBI:43474"/>
        <dbReference type="ChEBI" id="CHEBI:456216"/>
        <dbReference type="EC" id="5.6.2.3"/>
    </reaction>
</comment>
<feature type="domain" description="ATP-dependent RecD2 DNA helicase OB-fold" evidence="7">
    <location>
        <begin position="3"/>
        <end position="76"/>
    </location>
</feature>
<dbReference type="AlphaFoldDB" id="A0A7W8FXL5"/>
<dbReference type="RefSeq" id="WP_183329176.1">
    <property type="nucleotide sequence ID" value="NZ_JACHHK010000010.1"/>
</dbReference>
<name>A0A7W8FXL5_9FIRM</name>
<evidence type="ECO:0000259" key="5">
    <source>
        <dbReference type="Pfam" id="PF14490"/>
    </source>
</evidence>
<keyword evidence="3" id="KW-0347">Helicase</keyword>
<dbReference type="PANTHER" id="PTHR43788">
    <property type="entry name" value="DNA2/NAM7 HELICASE FAMILY MEMBER"/>
    <property type="match status" value="1"/>
</dbReference>
<dbReference type="Pfam" id="PF23139">
    <property type="entry name" value="OB_YrrC"/>
    <property type="match status" value="1"/>
</dbReference>
<dbReference type="Pfam" id="PF13538">
    <property type="entry name" value="UvrD_C_2"/>
    <property type="match status" value="1"/>
</dbReference>
<dbReference type="InterPro" id="IPR027417">
    <property type="entry name" value="P-loop_NTPase"/>
</dbReference>
<dbReference type="InterPro" id="IPR055446">
    <property type="entry name" value="RecD2_N_OB"/>
</dbReference>
<keyword evidence="3" id="KW-0238">DNA-binding</keyword>
<evidence type="ECO:0000259" key="7">
    <source>
        <dbReference type="Pfam" id="PF23139"/>
    </source>
</evidence>
<evidence type="ECO:0000259" key="4">
    <source>
        <dbReference type="Pfam" id="PF13538"/>
    </source>
</evidence>
<dbReference type="InterPro" id="IPR027785">
    <property type="entry name" value="UvrD-like_helicase_C"/>
</dbReference>
<dbReference type="Gene3D" id="1.10.10.2220">
    <property type="match status" value="1"/>
</dbReference>
<gene>
    <name evidence="3" type="primary">recD2</name>
    <name evidence="8" type="ORF">HNQ47_001928</name>
</gene>
<dbReference type="GO" id="GO:0043139">
    <property type="term" value="F:5'-3' DNA helicase activity"/>
    <property type="evidence" value="ECO:0007669"/>
    <property type="project" value="UniProtKB-UniRule"/>
</dbReference>
<dbReference type="InterPro" id="IPR006345">
    <property type="entry name" value="RecD2"/>
</dbReference>
<proteinExistence type="inferred from homology"/>
<dbReference type="Proteomes" id="UP000539953">
    <property type="component" value="Unassembled WGS sequence"/>
</dbReference>
<dbReference type="SUPFAM" id="SSF52540">
    <property type="entry name" value="P-loop containing nucleoside triphosphate hydrolases"/>
    <property type="match status" value="2"/>
</dbReference>
<dbReference type="InterPro" id="IPR041451">
    <property type="entry name" value="RecD2_SH13"/>
</dbReference>
<dbReference type="GO" id="GO:0003677">
    <property type="term" value="F:DNA binding"/>
    <property type="evidence" value="ECO:0007669"/>
    <property type="project" value="UniProtKB-UniRule"/>
</dbReference>
<dbReference type="Gene3D" id="2.30.30.940">
    <property type="match status" value="1"/>
</dbReference>
<evidence type="ECO:0000313" key="8">
    <source>
        <dbReference type="EMBL" id="MBB5183880.1"/>
    </source>
</evidence>
<dbReference type="NCBIfam" id="TIGR01448">
    <property type="entry name" value="recD_rel"/>
    <property type="match status" value="1"/>
</dbReference>
<feature type="domain" description="ATP-dependent RecD2 DNA helicase SH3" evidence="6">
    <location>
        <begin position="541"/>
        <end position="601"/>
    </location>
</feature>
<evidence type="ECO:0000256" key="2">
    <source>
        <dbReference type="ARBA" id="ARBA00022840"/>
    </source>
</evidence>
<accession>A0A7W8FXL5</accession>
<dbReference type="InterPro" id="IPR029493">
    <property type="entry name" value="RecD2-like_HHH"/>
</dbReference>
<reference evidence="8 9" key="1">
    <citation type="submission" date="2020-08" db="EMBL/GenBank/DDBJ databases">
        <title>Genomic Encyclopedia of Type Strains, Phase IV (KMG-IV): sequencing the most valuable type-strain genomes for metagenomic binning, comparative biology and taxonomic classification.</title>
        <authorList>
            <person name="Goeker M."/>
        </authorList>
    </citation>
    <scope>NUCLEOTIDE SEQUENCE [LARGE SCALE GENOMIC DNA]</scope>
    <source>
        <strain evidence="8 9">DSM 25799</strain>
    </source>
</reference>
<dbReference type="Pfam" id="PF13245">
    <property type="entry name" value="AAA_19"/>
    <property type="match status" value="1"/>
</dbReference>
<dbReference type="InterPro" id="IPR050534">
    <property type="entry name" value="Coronavir_polyprotein_1ab"/>
</dbReference>
<dbReference type="PANTHER" id="PTHR43788:SF6">
    <property type="entry name" value="DNA HELICASE B"/>
    <property type="match status" value="1"/>
</dbReference>
<dbReference type="CDD" id="cd17933">
    <property type="entry name" value="DEXSc_RecD-like"/>
    <property type="match status" value="1"/>
</dbReference>
<keyword evidence="3" id="KW-0413">Isomerase</keyword>
<organism evidence="8 9">
    <name type="scientific">Catenisphaera adipataccumulans</name>
    <dbReference type="NCBI Taxonomy" id="700500"/>
    <lineage>
        <taxon>Bacteria</taxon>
        <taxon>Bacillati</taxon>
        <taxon>Bacillota</taxon>
        <taxon>Erysipelotrichia</taxon>
        <taxon>Erysipelotrichales</taxon>
        <taxon>Erysipelotrichaceae</taxon>
        <taxon>Catenisphaera</taxon>
    </lineage>
</organism>
<protein>
    <recommendedName>
        <fullName evidence="3">ATP-dependent RecD2 DNA helicase</fullName>
        <ecNumber evidence="3">5.6.2.3</ecNumber>
    </recommendedName>
    <alternativeName>
        <fullName evidence="3">DNA 5'-3' helicase subunit RecD2</fullName>
    </alternativeName>
</protein>
<evidence type="ECO:0000256" key="3">
    <source>
        <dbReference type="HAMAP-Rule" id="MF_01488"/>
    </source>
</evidence>
<comment type="function">
    <text evidence="3">DNA-dependent ATPase and ATP-dependent 5'-3' DNA helicase. Has no activity on blunt DNA or DNA with 3'-overhangs, requires at least 10 bases of 5'-ssDNA for helicase activity.</text>
</comment>
<keyword evidence="3 8" id="KW-0378">Hydrolase</keyword>
<dbReference type="Pfam" id="PF14490">
    <property type="entry name" value="HHH_RecD2"/>
    <property type="match status" value="1"/>
</dbReference>
<keyword evidence="2 3" id="KW-0067">ATP-binding</keyword>
<dbReference type="GO" id="GO:0006310">
    <property type="term" value="P:DNA recombination"/>
    <property type="evidence" value="ECO:0007669"/>
    <property type="project" value="InterPro"/>
</dbReference>
<comment type="caution">
    <text evidence="8">The sequence shown here is derived from an EMBL/GenBank/DDBJ whole genome shotgun (WGS) entry which is preliminary data.</text>
</comment>
<dbReference type="Gene3D" id="3.40.50.300">
    <property type="entry name" value="P-loop containing nucleotide triphosphate hydrolases"/>
    <property type="match status" value="2"/>
</dbReference>